<dbReference type="Proteomes" id="UP001428817">
    <property type="component" value="Unassembled WGS sequence"/>
</dbReference>
<sequence length="109" mass="11676">MGIVFTSAARGRGRFSTRLDSAASLGRDIGARRRAAIGSSTANQVATSPANNRELGTQASMVVLAWPTVTSDSVAIMATRRGRWRLWPVGAGDCSKWSLRVPPDGRPHR</sequence>
<comment type="caution">
    <text evidence="1">The sequence shown here is derived from an EMBL/GenBank/DDBJ whole genome shotgun (WGS) entry which is preliminary data.</text>
</comment>
<name>A0ABP9PSA5_9PSEU</name>
<gene>
    <name evidence="1" type="ORF">GCM10023321_18150</name>
</gene>
<proteinExistence type="predicted"/>
<protein>
    <submittedName>
        <fullName evidence="1">Uncharacterized protein</fullName>
    </submittedName>
</protein>
<keyword evidence="2" id="KW-1185">Reference proteome</keyword>
<evidence type="ECO:0000313" key="1">
    <source>
        <dbReference type="EMBL" id="GAA5151319.1"/>
    </source>
</evidence>
<accession>A0ABP9PSA5</accession>
<dbReference type="EMBL" id="BAABJP010000007">
    <property type="protein sequence ID" value="GAA5151319.1"/>
    <property type="molecule type" value="Genomic_DNA"/>
</dbReference>
<evidence type="ECO:0000313" key="2">
    <source>
        <dbReference type="Proteomes" id="UP001428817"/>
    </source>
</evidence>
<organism evidence="1 2">
    <name type="scientific">Pseudonocardia eucalypti</name>
    <dbReference type="NCBI Taxonomy" id="648755"/>
    <lineage>
        <taxon>Bacteria</taxon>
        <taxon>Bacillati</taxon>
        <taxon>Actinomycetota</taxon>
        <taxon>Actinomycetes</taxon>
        <taxon>Pseudonocardiales</taxon>
        <taxon>Pseudonocardiaceae</taxon>
        <taxon>Pseudonocardia</taxon>
    </lineage>
</organism>
<reference evidence="2" key="1">
    <citation type="journal article" date="2019" name="Int. J. Syst. Evol. Microbiol.">
        <title>The Global Catalogue of Microorganisms (GCM) 10K type strain sequencing project: providing services to taxonomists for standard genome sequencing and annotation.</title>
        <authorList>
            <consortium name="The Broad Institute Genomics Platform"/>
            <consortium name="The Broad Institute Genome Sequencing Center for Infectious Disease"/>
            <person name="Wu L."/>
            <person name="Ma J."/>
        </authorList>
    </citation>
    <scope>NUCLEOTIDE SEQUENCE [LARGE SCALE GENOMIC DNA]</scope>
    <source>
        <strain evidence="2">JCM 18303</strain>
    </source>
</reference>